<dbReference type="InterPro" id="IPR036259">
    <property type="entry name" value="MFS_trans_sf"/>
</dbReference>
<dbReference type="KEGG" id="lji:ELX58_00265"/>
<proteinExistence type="predicted"/>
<gene>
    <name evidence="9" type="ORF">ELX58_00265</name>
</gene>
<feature type="transmembrane region" description="Helical" evidence="7">
    <location>
        <begin position="253"/>
        <end position="273"/>
    </location>
</feature>
<reference evidence="10" key="1">
    <citation type="submission" date="2018-12" db="EMBL/GenBank/DDBJ databases">
        <title>A new species of lactobacillus.</title>
        <authorList>
            <person name="Jian Y."/>
            <person name="Xin L."/>
            <person name="Hong Z.J."/>
            <person name="Ming L.Z."/>
            <person name="Hong X.Z."/>
        </authorList>
    </citation>
    <scope>NUCLEOTIDE SEQUENCE [LARGE SCALE GENOMIC DNA]</scope>
    <source>
        <strain evidence="10">HSLZ-75</strain>
    </source>
</reference>
<organism evidence="9 10">
    <name type="scientific">Acetilactobacillus jinshanensis</name>
    <dbReference type="NCBI Taxonomy" id="1720083"/>
    <lineage>
        <taxon>Bacteria</taxon>
        <taxon>Bacillati</taxon>
        <taxon>Bacillota</taxon>
        <taxon>Bacilli</taxon>
        <taxon>Lactobacillales</taxon>
        <taxon>Lactobacillaceae</taxon>
        <taxon>Acetilactobacillus</taxon>
    </lineage>
</organism>
<evidence type="ECO:0000256" key="1">
    <source>
        <dbReference type="ARBA" id="ARBA00004651"/>
    </source>
</evidence>
<feature type="transmembrane region" description="Helical" evidence="7">
    <location>
        <begin position="167"/>
        <end position="187"/>
    </location>
</feature>
<dbReference type="AlphaFoldDB" id="A0A4P6ZJ68"/>
<dbReference type="EMBL" id="CP034726">
    <property type="protein sequence ID" value="QBP17648.1"/>
    <property type="molecule type" value="Genomic_DNA"/>
</dbReference>
<name>A0A4P6ZJ68_9LACO</name>
<keyword evidence="2" id="KW-0813">Transport</keyword>
<keyword evidence="3" id="KW-1003">Cell membrane</keyword>
<accession>A0A4P6ZJ68</accession>
<comment type="subcellular location">
    <subcellularLocation>
        <location evidence="1">Cell membrane</location>
        <topology evidence="1">Multi-pass membrane protein</topology>
    </subcellularLocation>
</comment>
<evidence type="ECO:0000256" key="6">
    <source>
        <dbReference type="ARBA" id="ARBA00023136"/>
    </source>
</evidence>
<keyword evidence="10" id="KW-1185">Reference proteome</keyword>
<feature type="transmembrane region" description="Helical" evidence="7">
    <location>
        <begin position="215"/>
        <end position="241"/>
    </location>
</feature>
<sequence length="399" mass="43731">MQQVNWRRNLWILLFGTFITGTAFNEVIPFMSLYIIQLGNYSRGELSILSGIVYSCSFVVVAVTAPMWGRFADKHGRKWMILQTSLGSAIVIALMGVVTNVWQFIALRTLQGFFDGVIPNSIALVATETPKRHSEYALSLLSTGYTSGFLIGPIFGGFLVHVFSIRLTFFITGLLLFSFFILSLTSVNENFKPDPDIVKSHFSWHFMKGFPHPHLVGWMFVTTIAVQMAINDVFPIITLFVKQLMHNHGPISLVAGIIAALPGISMVMTSPSIGKVGDHHGTHVVLGFGLIFSALCYFPQGAAAGVLMLGIFRFLNGIGNAAIFPSIQTCLAKGTPASRTGMAFSLNQGFQAIGIVLGSIVGGLLSDWFSYSVTFYVAGVTILLIYACLKWFLPELKKY</sequence>
<dbReference type="PROSITE" id="PS50850">
    <property type="entry name" value="MFS"/>
    <property type="match status" value="1"/>
</dbReference>
<keyword evidence="5 7" id="KW-1133">Transmembrane helix</keyword>
<feature type="transmembrane region" description="Helical" evidence="7">
    <location>
        <begin position="80"/>
        <end position="105"/>
    </location>
</feature>
<feature type="transmembrane region" description="Helical" evidence="7">
    <location>
        <begin position="136"/>
        <end position="160"/>
    </location>
</feature>
<dbReference type="InterPro" id="IPR020846">
    <property type="entry name" value="MFS_dom"/>
</dbReference>
<feature type="transmembrane region" description="Helical" evidence="7">
    <location>
        <begin position="349"/>
        <end position="369"/>
    </location>
</feature>
<evidence type="ECO:0000256" key="7">
    <source>
        <dbReference type="SAM" id="Phobius"/>
    </source>
</evidence>
<feature type="transmembrane region" description="Helical" evidence="7">
    <location>
        <begin position="285"/>
        <end position="312"/>
    </location>
</feature>
<feature type="transmembrane region" description="Helical" evidence="7">
    <location>
        <begin position="12"/>
        <end position="36"/>
    </location>
</feature>
<dbReference type="Gene3D" id="1.20.1250.20">
    <property type="entry name" value="MFS general substrate transporter like domains"/>
    <property type="match status" value="2"/>
</dbReference>
<feature type="transmembrane region" description="Helical" evidence="7">
    <location>
        <begin position="375"/>
        <end position="393"/>
    </location>
</feature>
<dbReference type="Pfam" id="PF07690">
    <property type="entry name" value="MFS_1"/>
    <property type="match status" value="1"/>
</dbReference>
<feature type="transmembrane region" description="Helical" evidence="7">
    <location>
        <begin position="48"/>
        <end position="68"/>
    </location>
</feature>
<dbReference type="GO" id="GO:0005886">
    <property type="term" value="C:plasma membrane"/>
    <property type="evidence" value="ECO:0007669"/>
    <property type="project" value="UniProtKB-SubCell"/>
</dbReference>
<protein>
    <submittedName>
        <fullName evidence="9">MFS transporter</fullName>
    </submittedName>
</protein>
<dbReference type="PANTHER" id="PTHR43414">
    <property type="entry name" value="MULTIDRUG RESISTANCE PROTEIN MDTG"/>
    <property type="match status" value="1"/>
</dbReference>
<dbReference type="Proteomes" id="UP000294321">
    <property type="component" value="Chromosome"/>
</dbReference>
<dbReference type="OrthoDB" id="65739at2"/>
<evidence type="ECO:0000259" key="8">
    <source>
        <dbReference type="PROSITE" id="PS50850"/>
    </source>
</evidence>
<evidence type="ECO:0000256" key="2">
    <source>
        <dbReference type="ARBA" id="ARBA00022448"/>
    </source>
</evidence>
<evidence type="ECO:0000313" key="9">
    <source>
        <dbReference type="EMBL" id="QBP17648.1"/>
    </source>
</evidence>
<dbReference type="GO" id="GO:0022857">
    <property type="term" value="F:transmembrane transporter activity"/>
    <property type="evidence" value="ECO:0007669"/>
    <property type="project" value="InterPro"/>
</dbReference>
<dbReference type="RefSeq" id="WP_133441194.1">
    <property type="nucleotide sequence ID" value="NZ_CP034726.1"/>
</dbReference>
<evidence type="ECO:0000313" key="10">
    <source>
        <dbReference type="Proteomes" id="UP000294321"/>
    </source>
</evidence>
<evidence type="ECO:0000256" key="4">
    <source>
        <dbReference type="ARBA" id="ARBA00022692"/>
    </source>
</evidence>
<evidence type="ECO:0000256" key="3">
    <source>
        <dbReference type="ARBA" id="ARBA00022475"/>
    </source>
</evidence>
<keyword evidence="6 7" id="KW-0472">Membrane</keyword>
<keyword evidence="4 7" id="KW-0812">Transmembrane</keyword>
<feature type="domain" description="Major facilitator superfamily (MFS) profile" evidence="8">
    <location>
        <begin position="9"/>
        <end position="397"/>
    </location>
</feature>
<dbReference type="InterPro" id="IPR011701">
    <property type="entry name" value="MFS"/>
</dbReference>
<dbReference type="PANTHER" id="PTHR43414:SF1">
    <property type="entry name" value="PEPTIDE PERMEASE"/>
    <property type="match status" value="1"/>
</dbReference>
<dbReference type="SUPFAM" id="SSF103473">
    <property type="entry name" value="MFS general substrate transporter"/>
    <property type="match status" value="1"/>
</dbReference>
<evidence type="ECO:0000256" key="5">
    <source>
        <dbReference type="ARBA" id="ARBA00022989"/>
    </source>
</evidence>